<dbReference type="Proteomes" id="UP000433309">
    <property type="component" value="Unassembled WGS sequence"/>
</dbReference>
<comment type="caution">
    <text evidence="5">The sequence shown here is derived from an EMBL/GenBank/DDBJ whole genome shotgun (WGS) entry which is preliminary data.</text>
</comment>
<keyword evidence="1" id="KW-0813">Transport</keyword>
<reference evidence="5 6" key="1">
    <citation type="submission" date="2019-11" db="EMBL/GenBank/DDBJ databases">
        <title>Novel species isolated from a subtropical stream in China.</title>
        <authorList>
            <person name="Lu H."/>
        </authorList>
    </citation>
    <scope>NUCLEOTIDE SEQUENCE [LARGE SCALE GENOMIC DNA]</scope>
    <source>
        <strain evidence="5 6">FT80W</strain>
    </source>
</reference>
<keyword evidence="6" id="KW-1185">Reference proteome</keyword>
<accession>A0A6I2L607</accession>
<protein>
    <submittedName>
        <fullName evidence="5">Lipopolysaccharide transport periplasmic protein LptA</fullName>
    </submittedName>
</protein>
<dbReference type="PANTHER" id="PTHR36504:SF1">
    <property type="entry name" value="LIPOPOLYSACCHARIDE EXPORT SYSTEM PROTEIN LPTA"/>
    <property type="match status" value="1"/>
</dbReference>
<dbReference type="Gene3D" id="2.60.450.10">
    <property type="entry name" value="Lipopolysaccharide (LPS) transport protein A like domain"/>
    <property type="match status" value="1"/>
</dbReference>
<proteinExistence type="predicted"/>
<dbReference type="GO" id="GO:0009279">
    <property type="term" value="C:cell outer membrane"/>
    <property type="evidence" value="ECO:0007669"/>
    <property type="project" value="TreeGrafter"/>
</dbReference>
<evidence type="ECO:0000259" key="4">
    <source>
        <dbReference type="Pfam" id="PF03968"/>
    </source>
</evidence>
<gene>
    <name evidence="5" type="primary">lptA</name>
    <name evidence="5" type="ORF">GJ699_20165</name>
</gene>
<evidence type="ECO:0000256" key="2">
    <source>
        <dbReference type="ARBA" id="ARBA00022729"/>
    </source>
</evidence>
<dbReference type="NCBIfam" id="TIGR03002">
    <property type="entry name" value="outer_YhbN_LptA"/>
    <property type="match status" value="1"/>
</dbReference>
<dbReference type="GO" id="GO:0015920">
    <property type="term" value="P:lipopolysaccharide transport"/>
    <property type="evidence" value="ECO:0007669"/>
    <property type="project" value="InterPro"/>
</dbReference>
<evidence type="ECO:0000313" key="6">
    <source>
        <dbReference type="Proteomes" id="UP000433309"/>
    </source>
</evidence>
<dbReference type="AlphaFoldDB" id="A0A6I2L607"/>
<sequence>MQYRRLPRRPIQDAIRASAQLDTYPMKTLICIAALAIPLIASAERADRFEQTVIASDGAMHYDTIKGVVHASDNVVLTKGSLWIASDSLTVTETPDGYHVYTVHAANGHLARFKQKQDSTDDKWIHGEGSTITYVEKDDLLTIDGHANVKFLASGKVTEEAASAKITYDAHSEQFFTENADGAAKTRSIVTIAARPDPLKKPL</sequence>
<dbReference type="PANTHER" id="PTHR36504">
    <property type="entry name" value="LIPOPOLYSACCHARIDE EXPORT SYSTEM PROTEIN LPTA"/>
    <property type="match status" value="1"/>
</dbReference>
<dbReference type="InterPro" id="IPR052037">
    <property type="entry name" value="LPS_export_LptA"/>
</dbReference>
<evidence type="ECO:0000256" key="1">
    <source>
        <dbReference type="ARBA" id="ARBA00022448"/>
    </source>
</evidence>
<feature type="domain" description="Organic solvent tolerance-like N-terminal" evidence="4">
    <location>
        <begin position="60"/>
        <end position="173"/>
    </location>
</feature>
<dbReference type="Pfam" id="PF03968">
    <property type="entry name" value="LptD_N"/>
    <property type="match status" value="1"/>
</dbReference>
<dbReference type="GO" id="GO:0001530">
    <property type="term" value="F:lipopolysaccharide binding"/>
    <property type="evidence" value="ECO:0007669"/>
    <property type="project" value="InterPro"/>
</dbReference>
<evidence type="ECO:0000256" key="3">
    <source>
        <dbReference type="ARBA" id="ARBA00022764"/>
    </source>
</evidence>
<dbReference type="GO" id="GO:0017089">
    <property type="term" value="F:glycolipid transfer activity"/>
    <property type="evidence" value="ECO:0007669"/>
    <property type="project" value="TreeGrafter"/>
</dbReference>
<evidence type="ECO:0000313" key="5">
    <source>
        <dbReference type="EMBL" id="MRW92314.1"/>
    </source>
</evidence>
<dbReference type="GO" id="GO:0030288">
    <property type="term" value="C:outer membrane-bounded periplasmic space"/>
    <property type="evidence" value="ECO:0007669"/>
    <property type="project" value="TreeGrafter"/>
</dbReference>
<keyword evidence="3" id="KW-0574">Periplasm</keyword>
<dbReference type="EMBL" id="WKJK01000010">
    <property type="protein sequence ID" value="MRW92314.1"/>
    <property type="molecule type" value="Genomic_DNA"/>
</dbReference>
<organism evidence="5 6">
    <name type="scientific">Duganella guangzhouensis</name>
    <dbReference type="NCBI Taxonomy" id="2666084"/>
    <lineage>
        <taxon>Bacteria</taxon>
        <taxon>Pseudomonadati</taxon>
        <taxon>Pseudomonadota</taxon>
        <taxon>Betaproteobacteria</taxon>
        <taxon>Burkholderiales</taxon>
        <taxon>Oxalobacteraceae</taxon>
        <taxon>Telluria group</taxon>
        <taxon>Duganella</taxon>
    </lineage>
</organism>
<dbReference type="InterPro" id="IPR005653">
    <property type="entry name" value="OstA-like_N"/>
</dbReference>
<dbReference type="InterPro" id="IPR014340">
    <property type="entry name" value="LptA"/>
</dbReference>
<keyword evidence="2" id="KW-0732">Signal</keyword>
<name>A0A6I2L607_9BURK</name>